<dbReference type="Pfam" id="PF09339">
    <property type="entry name" value="HTH_IclR"/>
    <property type="match status" value="1"/>
</dbReference>
<dbReference type="InterPro" id="IPR005471">
    <property type="entry name" value="Tscrpt_reg_IclR_N"/>
</dbReference>
<name>A0A6P3XZ62_DINQU</name>
<evidence type="ECO:0000256" key="1">
    <source>
        <dbReference type="SAM" id="MobiDB-lite"/>
    </source>
</evidence>
<evidence type="ECO:0000313" key="4">
    <source>
        <dbReference type="RefSeq" id="XP_014483274.1"/>
    </source>
</evidence>
<dbReference type="GO" id="GO:0003677">
    <property type="term" value="F:DNA binding"/>
    <property type="evidence" value="ECO:0007669"/>
    <property type="project" value="InterPro"/>
</dbReference>
<dbReference type="Gene3D" id="1.10.10.1450">
    <property type="match status" value="1"/>
</dbReference>
<keyword evidence="3" id="KW-1185">Reference proteome</keyword>
<proteinExistence type="predicted"/>
<organism evidence="3 4">
    <name type="scientific">Dinoponera quadriceps</name>
    <name type="common">South American ant</name>
    <dbReference type="NCBI Taxonomy" id="609295"/>
    <lineage>
        <taxon>Eukaryota</taxon>
        <taxon>Metazoa</taxon>
        <taxon>Ecdysozoa</taxon>
        <taxon>Arthropoda</taxon>
        <taxon>Hexapoda</taxon>
        <taxon>Insecta</taxon>
        <taxon>Pterygota</taxon>
        <taxon>Neoptera</taxon>
        <taxon>Endopterygota</taxon>
        <taxon>Hymenoptera</taxon>
        <taxon>Apocrita</taxon>
        <taxon>Aculeata</taxon>
        <taxon>Formicoidea</taxon>
        <taxon>Formicidae</taxon>
        <taxon>Ponerinae</taxon>
        <taxon>Ponerini</taxon>
        <taxon>Dinoponera</taxon>
    </lineage>
</organism>
<feature type="region of interest" description="Disordered" evidence="1">
    <location>
        <begin position="158"/>
        <end position="221"/>
    </location>
</feature>
<protein>
    <submittedName>
        <fullName evidence="4">Nucleolar protein 58-like isoform X1</fullName>
    </submittedName>
</protein>
<dbReference type="PANTHER" id="PTHR46060:SF1">
    <property type="entry name" value="MARINER MOS1 TRANSPOSASE-LIKE PROTEIN"/>
    <property type="match status" value="1"/>
</dbReference>
<dbReference type="AlphaFoldDB" id="A0A6P3XZ62"/>
<dbReference type="PANTHER" id="PTHR46060">
    <property type="entry name" value="MARINER MOS1 TRANSPOSASE-LIKE PROTEIN"/>
    <property type="match status" value="1"/>
</dbReference>
<gene>
    <name evidence="4" type="primary">LOC106748871</name>
</gene>
<accession>A0A6P3XZ62</accession>
<evidence type="ECO:0000259" key="2">
    <source>
        <dbReference type="Pfam" id="PF09339"/>
    </source>
</evidence>
<dbReference type="Proteomes" id="UP000515204">
    <property type="component" value="Unplaced"/>
</dbReference>
<dbReference type="RefSeq" id="XP_014483274.1">
    <property type="nucleotide sequence ID" value="XM_014627788.1"/>
</dbReference>
<dbReference type="KEGG" id="dqu:106748871"/>
<evidence type="ECO:0000313" key="3">
    <source>
        <dbReference type="Proteomes" id="UP000515204"/>
    </source>
</evidence>
<dbReference type="InterPro" id="IPR052709">
    <property type="entry name" value="Transposase-MT_Hybrid"/>
</dbReference>
<dbReference type="GO" id="GO:0006355">
    <property type="term" value="P:regulation of DNA-templated transcription"/>
    <property type="evidence" value="ECO:0007669"/>
    <property type="project" value="InterPro"/>
</dbReference>
<dbReference type="GeneID" id="106748871"/>
<feature type="domain" description="HTH iclR-type" evidence="2">
    <location>
        <begin position="83"/>
        <end position="107"/>
    </location>
</feature>
<reference evidence="4" key="1">
    <citation type="submission" date="2025-08" db="UniProtKB">
        <authorList>
            <consortium name="RefSeq"/>
        </authorList>
    </citation>
    <scope>IDENTIFICATION</scope>
</reference>
<sequence length="248" mass="28889">MSKIEYRAVIKFLTKEGFSPSIIKERLDGVYGEASPSYSTVKEWAKQFRLGRESIKDDPRKGLPVEVMTEQNMSLVEEELLNDEQLKLREISAKLGLSKSTVFRIIHEKLLTKKTENNNIDKVDNKRKRESDTIDIADVLVKSEEIIIKMEYPETLSPKDEKKENKRKKKRKEKLCAENKGSTIMESDISVKEEREEIDEEPKDEKKENKGKERRKDKQCAESKDLTMINDICIKKEKDEIDEEFGLS</sequence>
<dbReference type="OrthoDB" id="10059877at2759"/>
<feature type="compositionally biased region" description="Basic and acidic residues" evidence="1">
    <location>
        <begin position="203"/>
        <end position="221"/>
    </location>
</feature>